<reference evidence="1 2" key="1">
    <citation type="journal article" date="2017" name="Genome Biol. Evol.">
        <title>Phytophthora megakarya and P. palmivora, closely related causal agents of cacao black pod rot, underwent increases in genome sizes and gene numbers by different mechanisms.</title>
        <authorList>
            <person name="Ali S.S."/>
            <person name="Shao J."/>
            <person name="Lary D.J."/>
            <person name="Kronmiller B."/>
            <person name="Shen D."/>
            <person name="Strem M.D."/>
            <person name="Amoako-Attah I."/>
            <person name="Akrofi A.Y."/>
            <person name="Begoude B.A."/>
            <person name="Ten Hoopen G.M."/>
            <person name="Coulibaly K."/>
            <person name="Kebe B.I."/>
            <person name="Melnick R.L."/>
            <person name="Guiltinan M.J."/>
            <person name="Tyler B.M."/>
            <person name="Meinhardt L.W."/>
            <person name="Bailey B.A."/>
        </authorList>
    </citation>
    <scope>NUCLEOTIDE SEQUENCE [LARGE SCALE GENOMIC DNA]</scope>
    <source>
        <strain evidence="2">sbr112.9</strain>
    </source>
</reference>
<gene>
    <name evidence="1" type="ORF">PHPALM_29257</name>
</gene>
<name>A0A2P4X819_9STRA</name>
<protein>
    <submittedName>
        <fullName evidence="1">Uncharacterized protein</fullName>
    </submittedName>
</protein>
<proteinExistence type="predicted"/>
<feature type="non-terminal residue" evidence="1">
    <location>
        <position position="1"/>
    </location>
</feature>
<evidence type="ECO:0000313" key="2">
    <source>
        <dbReference type="Proteomes" id="UP000237271"/>
    </source>
</evidence>
<accession>A0A2P4X819</accession>
<dbReference type="EMBL" id="NCKW01015840">
    <property type="protein sequence ID" value="POM61691.1"/>
    <property type="molecule type" value="Genomic_DNA"/>
</dbReference>
<sequence>LNLSLQSARIIQTKLEEDLLRHEARISAPHRKRGHHRVITSEPSCYTIDKTVCESLSNIIHADNLSLEEATNHGSCRRYLRVGIRSIREGQNPGQTGE</sequence>
<dbReference type="AlphaFoldDB" id="A0A2P4X819"/>
<evidence type="ECO:0000313" key="1">
    <source>
        <dbReference type="EMBL" id="POM61691.1"/>
    </source>
</evidence>
<organism evidence="1 2">
    <name type="scientific">Phytophthora palmivora</name>
    <dbReference type="NCBI Taxonomy" id="4796"/>
    <lineage>
        <taxon>Eukaryota</taxon>
        <taxon>Sar</taxon>
        <taxon>Stramenopiles</taxon>
        <taxon>Oomycota</taxon>
        <taxon>Peronosporomycetes</taxon>
        <taxon>Peronosporales</taxon>
        <taxon>Peronosporaceae</taxon>
        <taxon>Phytophthora</taxon>
    </lineage>
</organism>
<comment type="caution">
    <text evidence="1">The sequence shown here is derived from an EMBL/GenBank/DDBJ whole genome shotgun (WGS) entry which is preliminary data.</text>
</comment>
<keyword evidence="2" id="KW-1185">Reference proteome</keyword>
<dbReference type="Proteomes" id="UP000237271">
    <property type="component" value="Unassembled WGS sequence"/>
</dbReference>